<gene>
    <name evidence="2" type="ORF">QYE76_028138</name>
</gene>
<feature type="compositionally biased region" description="Basic and acidic residues" evidence="1">
    <location>
        <begin position="323"/>
        <end position="335"/>
    </location>
</feature>
<keyword evidence="3" id="KW-1185">Reference proteome</keyword>
<organism evidence="2 3">
    <name type="scientific">Lolium multiflorum</name>
    <name type="common">Italian ryegrass</name>
    <name type="synonym">Lolium perenne subsp. multiflorum</name>
    <dbReference type="NCBI Taxonomy" id="4521"/>
    <lineage>
        <taxon>Eukaryota</taxon>
        <taxon>Viridiplantae</taxon>
        <taxon>Streptophyta</taxon>
        <taxon>Embryophyta</taxon>
        <taxon>Tracheophyta</taxon>
        <taxon>Spermatophyta</taxon>
        <taxon>Magnoliopsida</taxon>
        <taxon>Liliopsida</taxon>
        <taxon>Poales</taxon>
        <taxon>Poaceae</taxon>
        <taxon>BOP clade</taxon>
        <taxon>Pooideae</taxon>
        <taxon>Poodae</taxon>
        <taxon>Poeae</taxon>
        <taxon>Poeae Chloroplast Group 2 (Poeae type)</taxon>
        <taxon>Loliodinae</taxon>
        <taxon>Loliinae</taxon>
        <taxon>Lolium</taxon>
    </lineage>
</organism>
<dbReference type="Proteomes" id="UP001231189">
    <property type="component" value="Unassembled WGS sequence"/>
</dbReference>
<name>A0AAD8QLB7_LOLMU</name>
<feature type="region of interest" description="Disordered" evidence="1">
    <location>
        <begin position="314"/>
        <end position="346"/>
    </location>
</feature>
<dbReference type="EMBL" id="JAUUTY010000007">
    <property type="protein sequence ID" value="KAK1604465.1"/>
    <property type="molecule type" value="Genomic_DNA"/>
</dbReference>
<reference evidence="2" key="1">
    <citation type="submission" date="2023-07" db="EMBL/GenBank/DDBJ databases">
        <title>A chromosome-level genome assembly of Lolium multiflorum.</title>
        <authorList>
            <person name="Chen Y."/>
            <person name="Copetti D."/>
            <person name="Kolliker R."/>
            <person name="Studer B."/>
        </authorList>
    </citation>
    <scope>NUCLEOTIDE SEQUENCE</scope>
    <source>
        <strain evidence="2">02402/16</strain>
        <tissue evidence="2">Leaf</tissue>
    </source>
</reference>
<evidence type="ECO:0000313" key="2">
    <source>
        <dbReference type="EMBL" id="KAK1604465.1"/>
    </source>
</evidence>
<dbReference type="AlphaFoldDB" id="A0AAD8QLB7"/>
<comment type="caution">
    <text evidence="2">The sequence shown here is derived from an EMBL/GenBank/DDBJ whole genome shotgun (WGS) entry which is preliminary data.</text>
</comment>
<dbReference type="GO" id="GO:0008270">
    <property type="term" value="F:zinc ion binding"/>
    <property type="evidence" value="ECO:0007669"/>
    <property type="project" value="InterPro"/>
</dbReference>
<protein>
    <submittedName>
        <fullName evidence="2">Uncharacterized protein</fullName>
    </submittedName>
</protein>
<evidence type="ECO:0000256" key="1">
    <source>
        <dbReference type="SAM" id="MobiDB-lite"/>
    </source>
</evidence>
<dbReference type="Pfam" id="PF14223">
    <property type="entry name" value="Retrotran_gag_2"/>
    <property type="match status" value="1"/>
</dbReference>
<feature type="region of interest" description="Disordered" evidence="1">
    <location>
        <begin position="451"/>
        <end position="472"/>
    </location>
</feature>
<dbReference type="PANTHER" id="PTHR47592:SF27">
    <property type="entry name" value="OS08G0421700 PROTEIN"/>
    <property type="match status" value="1"/>
</dbReference>
<sequence>MQPFCSGFSGSWTRKWAAPHDLPEPHYISADANPSLYETPYVTASFQFITSSPLSSSSCPSVVHRDGRPPEPRLSYTYTGEGQSGLWGALTHDYWQHDVIRRRVPTTSFDDEFPNDDFFPDIDNHCGNLNMDDNQDPAAAANIVADAAAANDGRRKLTRSSMPCLRWLFSILADNIVDPYMTFEHDKDAWDALEAKFGVSDAGTVLYVMEQYYDYKMTGERSVVEQAHEIQSLAKELEQFNCTLPDNFVAGGIITKLSPSWRKFATSLKHKRQEFSVSNLIGSLHVEEKARAKDTLAREFEEGSSANVVQKKNFQSHKFKNKNKSEGKGKFDGKNKASHSTNFKKKTDKKKGACHFYGEPDHWAPNCPNRYDKRGNGGKTVKLLLAVASTCSVLMGNGSCVSVHGLGTSNDATFFEDIFPMKDTSSSSNQEIPSSSSQELITIPEPTIAIDHYDNPVEDDNEAPKRSKTQRNAKSFGHDFVVYLVDDTPTSISELYASQDAD</sequence>
<dbReference type="SUPFAM" id="SSF57756">
    <property type="entry name" value="Retrovirus zinc finger-like domains"/>
    <property type="match status" value="1"/>
</dbReference>
<dbReference type="GO" id="GO:0003676">
    <property type="term" value="F:nucleic acid binding"/>
    <property type="evidence" value="ECO:0007669"/>
    <property type="project" value="InterPro"/>
</dbReference>
<proteinExistence type="predicted"/>
<dbReference type="InterPro" id="IPR036875">
    <property type="entry name" value="Znf_CCHC_sf"/>
</dbReference>
<accession>A0AAD8QLB7</accession>
<evidence type="ECO:0000313" key="3">
    <source>
        <dbReference type="Proteomes" id="UP001231189"/>
    </source>
</evidence>
<dbReference type="PANTHER" id="PTHR47592">
    <property type="entry name" value="PBF68 PROTEIN"/>
    <property type="match status" value="1"/>
</dbReference>